<evidence type="ECO:0000313" key="3">
    <source>
        <dbReference type="Proteomes" id="UP000829364"/>
    </source>
</evidence>
<evidence type="ECO:0000313" key="2">
    <source>
        <dbReference type="EMBL" id="UNI21322.1"/>
    </source>
</evidence>
<evidence type="ECO:0008006" key="4">
    <source>
        <dbReference type="Google" id="ProtNLM"/>
    </source>
</evidence>
<sequence length="110" mass="12443">MLNHHVIDATWDGDRGRWYLKIKNLETGHVIDWCNFMIHASGILNHWKWPDILGLKSFRGQLIHGAAWPDSADYHGKRVAVLGCGSSGIQIVPTIQPDVEQLVNFIRTST</sequence>
<name>A0A9Q8QMT4_9HYPO</name>
<gene>
    <name evidence="2" type="ORF">JDV02_007321</name>
</gene>
<dbReference type="GeneID" id="72069269"/>
<dbReference type="InterPro" id="IPR036188">
    <property type="entry name" value="FAD/NAD-bd_sf"/>
</dbReference>
<dbReference type="AlphaFoldDB" id="A0A9Q8QMT4"/>
<evidence type="ECO:0000256" key="1">
    <source>
        <dbReference type="ARBA" id="ARBA00010139"/>
    </source>
</evidence>
<protein>
    <recommendedName>
        <fullName evidence="4">Monooxygenase</fullName>
    </recommendedName>
</protein>
<dbReference type="Proteomes" id="UP000829364">
    <property type="component" value="Chromosome 6"/>
</dbReference>
<dbReference type="SUPFAM" id="SSF51905">
    <property type="entry name" value="FAD/NAD(P)-binding domain"/>
    <property type="match status" value="1"/>
</dbReference>
<dbReference type="OrthoDB" id="74360at2759"/>
<organism evidence="2 3">
    <name type="scientific">Purpureocillium takamizusanense</name>
    <dbReference type="NCBI Taxonomy" id="2060973"/>
    <lineage>
        <taxon>Eukaryota</taxon>
        <taxon>Fungi</taxon>
        <taxon>Dikarya</taxon>
        <taxon>Ascomycota</taxon>
        <taxon>Pezizomycotina</taxon>
        <taxon>Sordariomycetes</taxon>
        <taxon>Hypocreomycetidae</taxon>
        <taxon>Hypocreales</taxon>
        <taxon>Ophiocordycipitaceae</taxon>
        <taxon>Purpureocillium</taxon>
    </lineage>
</organism>
<dbReference type="PANTHER" id="PTHR42877:SF7">
    <property type="entry name" value="FLAVIN-BINDING MONOOXYGENASE-RELATED"/>
    <property type="match status" value="1"/>
</dbReference>
<dbReference type="RefSeq" id="XP_047844803.1">
    <property type="nucleotide sequence ID" value="XM_047988805.1"/>
</dbReference>
<dbReference type="Gene3D" id="3.50.50.60">
    <property type="entry name" value="FAD/NAD(P)-binding domain"/>
    <property type="match status" value="1"/>
</dbReference>
<comment type="similarity">
    <text evidence="1">Belongs to the FAD-binding monooxygenase family.</text>
</comment>
<dbReference type="PANTHER" id="PTHR42877">
    <property type="entry name" value="L-ORNITHINE N(5)-MONOOXYGENASE-RELATED"/>
    <property type="match status" value="1"/>
</dbReference>
<accession>A0A9Q8QMT4</accession>
<dbReference type="EMBL" id="CP086359">
    <property type="protein sequence ID" value="UNI21322.1"/>
    <property type="molecule type" value="Genomic_DNA"/>
</dbReference>
<keyword evidence="3" id="KW-1185">Reference proteome</keyword>
<dbReference type="InterPro" id="IPR051209">
    <property type="entry name" value="FAD-bind_Monooxygenase_sf"/>
</dbReference>
<proteinExistence type="inferred from homology"/>
<dbReference type="KEGG" id="ptkz:JDV02_007321"/>
<reference evidence="2" key="1">
    <citation type="submission" date="2021-11" db="EMBL/GenBank/DDBJ databases">
        <title>Purpureocillium_takamizusanense_genome.</title>
        <authorList>
            <person name="Nguyen N.-H."/>
        </authorList>
    </citation>
    <scope>NUCLEOTIDE SEQUENCE</scope>
    <source>
        <strain evidence="2">PT3</strain>
    </source>
</reference>